<name>A0ABD2QCY5_9PLAT</name>
<evidence type="ECO:0000313" key="4">
    <source>
        <dbReference type="Proteomes" id="UP001626550"/>
    </source>
</evidence>
<protein>
    <submittedName>
        <fullName evidence="3">Uncharacterized protein</fullName>
    </submittedName>
</protein>
<keyword evidence="2" id="KW-1133">Transmembrane helix</keyword>
<evidence type="ECO:0000256" key="2">
    <source>
        <dbReference type="SAM" id="Phobius"/>
    </source>
</evidence>
<feature type="region of interest" description="Disordered" evidence="1">
    <location>
        <begin position="394"/>
        <end position="414"/>
    </location>
</feature>
<feature type="compositionally biased region" description="Basic and acidic residues" evidence="1">
    <location>
        <begin position="1"/>
        <end position="12"/>
    </location>
</feature>
<sequence>MRDYSHEKEKCVKGFAPSASLDDELMDYSNSDKESQSSKEIPKPRRNKSQSVGKASKYKPKNNQTANGSELPPPPDDREFSSPLSESSSNIYGNSKHSSTFNHLLNQFSNDPGQLNESQLAQFVQLQQQASHLQKYQQLQLYQQLLAASSANFPANPIAPSYLSGFATVGRPNNRPVNNGFAGQPASNLVDVLAQQNPLMNTAAAQQQLINHLGLINSTAALQQQLLNGNKTLSNSNTALQQSQCVYENSYNSFQRVPKLQAQMSAPANVQTELLSGTDSSGQAGETKTSKLRNGVYSTESELNTSGNMTNELYAQHRLPLSPAPPPRRSLETTDNDYAAASALLTAAADPTYAYAPFLQGPYGTRIPGLTGLESVTSFNPNVAASQQLLATAQTTGTRNRKSASRYSRDESSPKGFFHCSWHLWLLLIGLLSFLVALGFAVFYSSAFLGQCKITFARILETISLKYLQC</sequence>
<dbReference type="EMBL" id="JBJKFK010000386">
    <property type="protein sequence ID" value="KAL3317408.1"/>
    <property type="molecule type" value="Genomic_DNA"/>
</dbReference>
<organism evidence="3 4">
    <name type="scientific">Cichlidogyrus casuarinus</name>
    <dbReference type="NCBI Taxonomy" id="1844966"/>
    <lineage>
        <taxon>Eukaryota</taxon>
        <taxon>Metazoa</taxon>
        <taxon>Spiralia</taxon>
        <taxon>Lophotrochozoa</taxon>
        <taxon>Platyhelminthes</taxon>
        <taxon>Monogenea</taxon>
        <taxon>Monopisthocotylea</taxon>
        <taxon>Dactylogyridea</taxon>
        <taxon>Ancyrocephalidae</taxon>
        <taxon>Cichlidogyrus</taxon>
    </lineage>
</organism>
<dbReference type="Proteomes" id="UP001626550">
    <property type="component" value="Unassembled WGS sequence"/>
</dbReference>
<proteinExistence type="predicted"/>
<feature type="region of interest" description="Disordered" evidence="1">
    <location>
        <begin position="1"/>
        <end position="95"/>
    </location>
</feature>
<feature type="compositionally biased region" description="Polar residues" evidence="1">
    <location>
        <begin position="296"/>
        <end position="307"/>
    </location>
</feature>
<reference evidence="3 4" key="1">
    <citation type="submission" date="2024-11" db="EMBL/GenBank/DDBJ databases">
        <title>Adaptive evolution of stress response genes in parasites aligns with host niche diversity.</title>
        <authorList>
            <person name="Hahn C."/>
            <person name="Resl P."/>
        </authorList>
    </citation>
    <scope>NUCLEOTIDE SEQUENCE [LARGE SCALE GENOMIC DNA]</scope>
    <source>
        <strain evidence="3">EGGRZ-B1_66</strain>
        <tissue evidence="3">Body</tissue>
    </source>
</reference>
<feature type="compositionally biased region" description="Basic and acidic residues" evidence="1">
    <location>
        <begin position="30"/>
        <end position="43"/>
    </location>
</feature>
<feature type="transmembrane region" description="Helical" evidence="2">
    <location>
        <begin position="422"/>
        <end position="444"/>
    </location>
</feature>
<keyword evidence="2" id="KW-0472">Membrane</keyword>
<evidence type="ECO:0000313" key="3">
    <source>
        <dbReference type="EMBL" id="KAL3317408.1"/>
    </source>
</evidence>
<accession>A0ABD2QCY5</accession>
<keyword evidence="2" id="KW-0812">Transmembrane</keyword>
<feature type="compositionally biased region" description="Polar residues" evidence="1">
    <location>
        <begin position="275"/>
        <end position="287"/>
    </location>
</feature>
<keyword evidence="4" id="KW-1185">Reference proteome</keyword>
<gene>
    <name evidence="3" type="ORF">Ciccas_003931</name>
</gene>
<comment type="caution">
    <text evidence="3">The sequence shown here is derived from an EMBL/GenBank/DDBJ whole genome shotgun (WGS) entry which is preliminary data.</text>
</comment>
<evidence type="ECO:0000256" key="1">
    <source>
        <dbReference type="SAM" id="MobiDB-lite"/>
    </source>
</evidence>
<dbReference type="AlphaFoldDB" id="A0ABD2QCY5"/>
<feature type="region of interest" description="Disordered" evidence="1">
    <location>
        <begin position="275"/>
        <end position="307"/>
    </location>
</feature>